<dbReference type="Pfam" id="PF10557">
    <property type="entry name" value="Cullin_Nedd8"/>
    <property type="match status" value="1"/>
</dbReference>
<dbReference type="SUPFAM" id="SSF75632">
    <property type="entry name" value="Cullin homology domain"/>
    <property type="match status" value="1"/>
</dbReference>
<dbReference type="EMBL" id="CP092876">
    <property type="protein sequence ID" value="UYV76560.1"/>
    <property type="molecule type" value="Genomic_DNA"/>
</dbReference>
<evidence type="ECO:0000256" key="2">
    <source>
        <dbReference type="PROSITE-ProRule" id="PRU00330"/>
    </source>
</evidence>
<comment type="similarity">
    <text evidence="1 2 3">Belongs to the cullin family.</text>
</comment>
<evidence type="ECO:0000259" key="4">
    <source>
        <dbReference type="PROSITE" id="PS50069"/>
    </source>
</evidence>
<feature type="domain" description="Cullin family profile" evidence="4">
    <location>
        <begin position="351"/>
        <end position="557"/>
    </location>
</feature>
<dbReference type="InterPro" id="IPR036317">
    <property type="entry name" value="Cullin_homology_sf"/>
</dbReference>
<dbReference type="Gene3D" id="1.10.10.10">
    <property type="entry name" value="Winged helix-like DNA-binding domain superfamily/Winged helix DNA-binding domain"/>
    <property type="match status" value="1"/>
</dbReference>
<sequence>MENSCHKTEIEKLWNDIHDNLQKLYSPKKVNFKEIATLPKAIELFCIYANGIKDKEQSNKKVEYRGFYILYMKISEFMKNFNMSLLNQCENLKIYELLAYYHEVWNTYRKSTKILGSFCVALNKYWVQCKRTKFSTKFFTINEEFGRIWCQYLLKPLCHQINQEVLLLVSKRHKGENITSEMIRNIMKFYLLVNEKDPCFEFFFQTYKEEFEPIYLKAVEDFYRKASLEYLRNHTIKEYIAYVDNLMSYENSLVMEYFHPSTTISLRERLQQFLIHTKILLICITLFTENNDEYWKRFIRITEGIRIENYKVFEEHMRKEETKDKFKESFDRVIGTIINKNHITEYERPDKSAELLAFHCDNFLKCSKNKKELNIEEEFENVVIIVGYLKNKYNFAMTYKNLLSKRLLLEQSVSREVETFMVLKLKDTIGFANNWNLEKVLSDIDTSKELGKMFENYLLGMQETLSLNFEVKVVSLGLVRKVLPYITRESKLKWVPNRSSGEITTNCFSNQYILKASTYQIAVLLQFNNTDTLSVQQLQENTQINLDTLLKVLEIFTKVNMLISEEKVLTPCSKLTLNLKYKSKTNRINLNVPIEKLQKKKDITLSEHEVAIERKSLLEAAVVRIVKNSKGIQCQDLIMEVQKAVKSRFYAQESLIYATIKNLIERYFIERSKIDSDFIVYTL</sequence>
<dbReference type="Gene3D" id="3.30.230.130">
    <property type="entry name" value="Cullin, Chain C, Domain 2"/>
    <property type="match status" value="1"/>
</dbReference>
<dbReference type="InterPro" id="IPR045093">
    <property type="entry name" value="Cullin"/>
</dbReference>
<evidence type="ECO:0000256" key="3">
    <source>
        <dbReference type="RuleBase" id="RU003829"/>
    </source>
</evidence>
<dbReference type="PANTHER" id="PTHR11932">
    <property type="entry name" value="CULLIN"/>
    <property type="match status" value="1"/>
</dbReference>
<keyword evidence="6" id="KW-1185">Reference proteome</keyword>
<dbReference type="InterPro" id="IPR019559">
    <property type="entry name" value="Cullin_neddylation_domain"/>
</dbReference>
<dbReference type="InterPro" id="IPR001373">
    <property type="entry name" value="Cullin_N"/>
</dbReference>
<evidence type="ECO:0000313" key="5">
    <source>
        <dbReference type="EMBL" id="UYV76560.1"/>
    </source>
</evidence>
<gene>
    <name evidence="5" type="ORF">LAZ67_14001150</name>
</gene>
<dbReference type="Proteomes" id="UP001235939">
    <property type="component" value="Chromosome 14"/>
</dbReference>
<dbReference type="SUPFAM" id="SSF74788">
    <property type="entry name" value="Cullin repeat-like"/>
    <property type="match status" value="1"/>
</dbReference>
<name>A0ABY6LAS6_9ARAC</name>
<accession>A0ABY6LAS6</accession>
<dbReference type="PROSITE" id="PS50069">
    <property type="entry name" value="CULLIN_2"/>
    <property type="match status" value="1"/>
</dbReference>
<proteinExistence type="inferred from homology"/>
<dbReference type="SMART" id="SM00182">
    <property type="entry name" value="CULLIN"/>
    <property type="match status" value="1"/>
</dbReference>
<dbReference type="SUPFAM" id="SSF46785">
    <property type="entry name" value="Winged helix' DNA-binding domain"/>
    <property type="match status" value="1"/>
</dbReference>
<dbReference type="InterPro" id="IPR016158">
    <property type="entry name" value="Cullin_homology"/>
</dbReference>
<dbReference type="Pfam" id="PF00888">
    <property type="entry name" value="Cullin"/>
    <property type="match status" value="2"/>
</dbReference>
<dbReference type="Gene3D" id="1.20.1310.10">
    <property type="entry name" value="Cullin Repeats"/>
    <property type="match status" value="3"/>
</dbReference>
<dbReference type="InterPro" id="IPR036388">
    <property type="entry name" value="WH-like_DNA-bd_sf"/>
</dbReference>
<organism evidence="5 6">
    <name type="scientific">Cordylochernes scorpioides</name>
    <dbReference type="NCBI Taxonomy" id="51811"/>
    <lineage>
        <taxon>Eukaryota</taxon>
        <taxon>Metazoa</taxon>
        <taxon>Ecdysozoa</taxon>
        <taxon>Arthropoda</taxon>
        <taxon>Chelicerata</taxon>
        <taxon>Arachnida</taxon>
        <taxon>Pseudoscorpiones</taxon>
        <taxon>Cheliferoidea</taxon>
        <taxon>Chernetidae</taxon>
        <taxon>Cordylochernes</taxon>
    </lineage>
</organism>
<dbReference type="InterPro" id="IPR059120">
    <property type="entry name" value="Cullin-like_AB"/>
</dbReference>
<dbReference type="InterPro" id="IPR016159">
    <property type="entry name" value="Cullin_repeat-like_dom_sf"/>
</dbReference>
<evidence type="ECO:0000313" key="6">
    <source>
        <dbReference type="Proteomes" id="UP001235939"/>
    </source>
</evidence>
<dbReference type="Pfam" id="PF26557">
    <property type="entry name" value="Cullin_AB"/>
    <property type="match status" value="1"/>
</dbReference>
<dbReference type="SMART" id="SM00884">
    <property type="entry name" value="Cullin_Nedd8"/>
    <property type="match status" value="1"/>
</dbReference>
<reference evidence="5 6" key="1">
    <citation type="submission" date="2022-01" db="EMBL/GenBank/DDBJ databases">
        <title>A chromosomal length assembly of Cordylochernes scorpioides.</title>
        <authorList>
            <person name="Zeh D."/>
            <person name="Zeh J."/>
        </authorList>
    </citation>
    <scope>NUCLEOTIDE SEQUENCE [LARGE SCALE GENOMIC DNA]</scope>
    <source>
        <strain evidence="5">IN4F17</strain>
        <tissue evidence="5">Whole Body</tissue>
    </source>
</reference>
<dbReference type="InterPro" id="IPR036390">
    <property type="entry name" value="WH_DNA-bd_sf"/>
</dbReference>
<protein>
    <submittedName>
        <fullName evidence="5">CUL1</fullName>
    </submittedName>
</protein>
<evidence type="ECO:0000256" key="1">
    <source>
        <dbReference type="ARBA" id="ARBA00006019"/>
    </source>
</evidence>